<feature type="compositionally biased region" description="Polar residues" evidence="1">
    <location>
        <begin position="752"/>
        <end position="766"/>
    </location>
</feature>
<organism evidence="2 3">
    <name type="scientific">Talaromyces amestolkiae</name>
    <dbReference type="NCBI Taxonomy" id="1196081"/>
    <lineage>
        <taxon>Eukaryota</taxon>
        <taxon>Fungi</taxon>
        <taxon>Dikarya</taxon>
        <taxon>Ascomycota</taxon>
        <taxon>Pezizomycotina</taxon>
        <taxon>Eurotiomycetes</taxon>
        <taxon>Eurotiomycetidae</taxon>
        <taxon>Eurotiales</taxon>
        <taxon>Trichocomaceae</taxon>
        <taxon>Talaromyces</taxon>
        <taxon>Talaromyces sect. Talaromyces</taxon>
    </lineage>
</organism>
<feature type="compositionally biased region" description="Basic and acidic residues" evidence="1">
    <location>
        <begin position="303"/>
        <end position="318"/>
    </location>
</feature>
<protein>
    <submittedName>
        <fullName evidence="2">Uncharacterized protein</fullName>
    </submittedName>
</protein>
<evidence type="ECO:0000313" key="2">
    <source>
        <dbReference type="EMBL" id="RAO66459.1"/>
    </source>
</evidence>
<feature type="compositionally biased region" description="Low complexity" evidence="1">
    <location>
        <begin position="43"/>
        <end position="55"/>
    </location>
</feature>
<gene>
    <name evidence="2" type="ORF">BHQ10_002471</name>
</gene>
<feature type="region of interest" description="Disordered" evidence="1">
    <location>
        <begin position="694"/>
        <end position="783"/>
    </location>
</feature>
<feature type="compositionally biased region" description="Basic and acidic residues" evidence="1">
    <location>
        <begin position="58"/>
        <end position="70"/>
    </location>
</feature>
<feature type="compositionally biased region" description="Pro residues" evidence="1">
    <location>
        <begin position="30"/>
        <end position="42"/>
    </location>
</feature>
<evidence type="ECO:0000256" key="1">
    <source>
        <dbReference type="SAM" id="MobiDB-lite"/>
    </source>
</evidence>
<feature type="compositionally biased region" description="Polar residues" evidence="1">
    <location>
        <begin position="370"/>
        <end position="396"/>
    </location>
</feature>
<feature type="compositionally biased region" description="Low complexity" evidence="1">
    <location>
        <begin position="11"/>
        <end position="28"/>
    </location>
</feature>
<evidence type="ECO:0000313" key="3">
    <source>
        <dbReference type="Proteomes" id="UP000249363"/>
    </source>
</evidence>
<dbReference type="Proteomes" id="UP000249363">
    <property type="component" value="Unassembled WGS sequence"/>
</dbReference>
<dbReference type="RefSeq" id="XP_040730976.1">
    <property type="nucleotide sequence ID" value="XM_040874621.1"/>
</dbReference>
<feature type="compositionally biased region" description="Polar residues" evidence="1">
    <location>
        <begin position="319"/>
        <end position="363"/>
    </location>
</feature>
<feature type="compositionally biased region" description="Low complexity" evidence="1">
    <location>
        <begin position="705"/>
        <end position="715"/>
    </location>
</feature>
<dbReference type="EMBL" id="MIKG01000003">
    <property type="protein sequence ID" value="RAO66459.1"/>
    <property type="molecule type" value="Genomic_DNA"/>
</dbReference>
<feature type="compositionally biased region" description="Polar residues" evidence="1">
    <location>
        <begin position="154"/>
        <end position="169"/>
    </location>
</feature>
<feature type="compositionally biased region" description="Polar residues" evidence="1">
    <location>
        <begin position="105"/>
        <end position="120"/>
    </location>
</feature>
<feature type="compositionally biased region" description="Polar residues" evidence="1">
    <location>
        <begin position="127"/>
        <end position="144"/>
    </location>
</feature>
<feature type="region of interest" description="Disordered" evidence="1">
    <location>
        <begin position="1"/>
        <end position="407"/>
    </location>
</feature>
<keyword evidence="3" id="KW-1185">Reference proteome</keyword>
<feature type="compositionally biased region" description="Polar residues" evidence="1">
    <location>
        <begin position="186"/>
        <end position="200"/>
    </location>
</feature>
<feature type="compositionally biased region" description="Polar residues" evidence="1">
    <location>
        <begin position="276"/>
        <end position="297"/>
    </location>
</feature>
<reference evidence="2 3" key="1">
    <citation type="journal article" date="2017" name="Biotechnol. Biofuels">
        <title>Differential beta-glucosidase expression as a function of carbon source availability in Talaromyces amestolkiae: a genomic and proteomic approach.</title>
        <authorList>
            <person name="de Eugenio L.I."/>
            <person name="Mendez-Liter J.A."/>
            <person name="Nieto-Dominguez M."/>
            <person name="Alonso L."/>
            <person name="Gil-Munoz J."/>
            <person name="Barriuso J."/>
            <person name="Prieto A."/>
            <person name="Martinez M.J."/>
        </authorList>
    </citation>
    <scope>NUCLEOTIDE SEQUENCE [LARGE SCALE GENOMIC DNA]</scope>
    <source>
        <strain evidence="2 3">CIB</strain>
    </source>
</reference>
<accession>A0A364KSD1</accession>
<dbReference type="STRING" id="1196081.A0A364KSD1"/>
<comment type="caution">
    <text evidence="2">The sequence shown here is derived from an EMBL/GenBank/DDBJ whole genome shotgun (WGS) entry which is preliminary data.</text>
</comment>
<name>A0A364KSD1_TALAM</name>
<dbReference type="AlphaFoldDB" id="A0A364KSD1"/>
<feature type="compositionally biased region" description="Polar residues" evidence="1">
    <location>
        <begin position="224"/>
        <end position="263"/>
    </location>
</feature>
<feature type="compositionally biased region" description="Basic and acidic residues" evidence="1">
    <location>
        <begin position="767"/>
        <end position="780"/>
    </location>
</feature>
<dbReference type="OrthoDB" id="4155914at2759"/>
<feature type="compositionally biased region" description="Low complexity" evidence="1">
    <location>
        <begin position="736"/>
        <end position="751"/>
    </location>
</feature>
<proteinExistence type="predicted"/>
<sequence length="811" mass="91002">MPSFFSKKTRSQQASSAGPAGESPSGSAVPLPPGPPPPPLPNDPYQLLHQQQQSLEEFADKRFEANRRPSEPFPTHQFHGHRPHSPHSPYPAVDLRYGREEDHQQQQQYRHPAHNRSQPSIDRPTISVVTPSQQQQQIDDSGYQSPDRARESIDQQQWPTSAHNTSTPDLLQDSGKLQKKKKGFFSRNQSVASSSPATKQSGKKEKSLGRSASIKHSFGRDSTVPPSQSSSEYGRRVTTLSTSTHSLDQNQSRSTLDNASQPFESEASLRPPTAETPASPNRPSQPHTPLENTQSPQRLGVDVSDRSHLGWQHRRSESFESIPSQASSRRPSIHTSVDPSVSDMATSQQPMGTRPTESQSQIPSRKDSLATPSGQPYLQNAAQGSFKNASQQNLNDMQGRETPPSAQLNSKVREELENLDVGALIMRHEELQAKYQKVKRYYFEKEAQVTALQNTVAHQRMAVSRTVLDDNEYTARFQRLDGAIKELAFSIRKDWRAIPDWLHPFVNDDAVTVGTKEMTGVGRAVITRWVVEDVFNRYFHPGLERSFSERLKAIEMNLRRQQTQVFNDDDKENQVARISNWRRTTLDGLADVLQAKTTQENMDQLVEYLVEKLSATLQCDLKEPAPPELAHYTRMIVENAINIAEKIPQEARDIVVDYIQPGTFVSEINMKVETGLPALTRPIAEARDDIASEGNEEMETDNKEQPTQPQQPDTQGKYIPQNREQRKKYPFGSLMSKKSAASPNPAPAQSQGQTQGLATSPDNATSNKERDEQLQQQDKRSRVRLSTFMTVEVKGRGPNNILVQAPVYTIE</sequence>
<dbReference type="GeneID" id="63791688"/>